<organism evidence="1 2">
    <name type="scientific">Globicatella sulfidifaciens</name>
    <dbReference type="NCBI Taxonomy" id="136093"/>
    <lineage>
        <taxon>Bacteria</taxon>
        <taxon>Bacillati</taxon>
        <taxon>Bacillota</taxon>
        <taxon>Bacilli</taxon>
        <taxon>Lactobacillales</taxon>
        <taxon>Aerococcaceae</taxon>
        <taxon>Globicatella</taxon>
    </lineage>
</organism>
<dbReference type="EMBL" id="JAAYSM010000217">
    <property type="protein sequence ID" value="NLJ18579.1"/>
    <property type="molecule type" value="Genomic_DNA"/>
</dbReference>
<protein>
    <submittedName>
        <fullName evidence="1">Uncharacterized protein</fullName>
    </submittedName>
</protein>
<name>A0A7X8H085_9LACT</name>
<reference evidence="1 2" key="1">
    <citation type="journal article" date="2020" name="Biotechnol. Biofuels">
        <title>New insights from the biogas microbiome by comprehensive genome-resolved metagenomics of nearly 1600 species originating from multiple anaerobic digesters.</title>
        <authorList>
            <person name="Campanaro S."/>
            <person name="Treu L."/>
            <person name="Rodriguez-R L.M."/>
            <person name="Kovalovszki A."/>
            <person name="Ziels R.M."/>
            <person name="Maus I."/>
            <person name="Zhu X."/>
            <person name="Kougias P.G."/>
            <person name="Basile A."/>
            <person name="Luo G."/>
            <person name="Schluter A."/>
            <person name="Konstantinidis K.T."/>
            <person name="Angelidaki I."/>
        </authorList>
    </citation>
    <scope>NUCLEOTIDE SEQUENCE [LARGE SCALE GENOMIC DNA]</scope>
    <source>
        <strain evidence="1">AS23ysBPME_34</strain>
    </source>
</reference>
<dbReference type="AlphaFoldDB" id="A0A7X8H085"/>
<dbReference type="Proteomes" id="UP000541058">
    <property type="component" value="Unassembled WGS sequence"/>
</dbReference>
<gene>
    <name evidence="1" type="ORF">GX355_06925</name>
</gene>
<accession>A0A7X8H085</accession>
<comment type="caution">
    <text evidence="1">The sequence shown here is derived from an EMBL/GenBank/DDBJ whole genome shotgun (WGS) entry which is preliminary data.</text>
</comment>
<evidence type="ECO:0000313" key="1">
    <source>
        <dbReference type="EMBL" id="NLJ18579.1"/>
    </source>
</evidence>
<proteinExistence type="predicted"/>
<sequence length="176" mass="20006">QAPMNPDELDIGFKVFKLDYSNLKKWSVDVGEDFYMESKETQNSILSEMLGLEVDNFVEGRSELDVVYEIMLKYGLDLTIPIETYNFDGINVYSIGYGELIVCLDSDIEADLADKIVDLIKELEPSMVRVAVRDLSFVSDAAKTNFKETLKNSIFAYFDSTTDKAGKQNQFKFITI</sequence>
<evidence type="ECO:0000313" key="2">
    <source>
        <dbReference type="Proteomes" id="UP000541058"/>
    </source>
</evidence>
<feature type="non-terminal residue" evidence="1">
    <location>
        <position position="1"/>
    </location>
</feature>